<dbReference type="InterPro" id="IPR036047">
    <property type="entry name" value="F-box-like_dom_sf"/>
</dbReference>
<evidence type="ECO:0000313" key="4">
    <source>
        <dbReference type="RefSeq" id="XP_022965884.1"/>
    </source>
</evidence>
<dbReference type="SUPFAM" id="SSF81383">
    <property type="entry name" value="F-box domain"/>
    <property type="match status" value="1"/>
</dbReference>
<keyword evidence="3" id="KW-1185">Reference proteome</keyword>
<dbReference type="Gene3D" id="1.20.1280.50">
    <property type="match status" value="1"/>
</dbReference>
<dbReference type="InterPro" id="IPR018392">
    <property type="entry name" value="LysM"/>
</dbReference>
<dbReference type="OrthoDB" id="538216at2759"/>
<dbReference type="AlphaFoldDB" id="A0A6J1HS58"/>
<evidence type="ECO:0000256" key="1">
    <source>
        <dbReference type="SAM" id="MobiDB-lite"/>
    </source>
</evidence>
<dbReference type="PANTHER" id="PTHR20932:SF8">
    <property type="entry name" value="LD22649P"/>
    <property type="match status" value="1"/>
</dbReference>
<sequence>MGCCCDEDDDVEILRHLHPSPTVQSPPQQQPTLPGSSTAVLSPMNSHFFALSCRDILRLIFEKLSIPDLARSSCVSRLWNSVASDQEIVSGAFKAPWKVKDVIGKPSSGSFWRDNCLGKFAISHRILRGDSLASLAVKYSVQVIDIKRLNNMMSDHGIYSRERMLIPIGNPNILINSICYIEMDAIAKREVATLYLDGIPTTHHLYGKETDDQGMSSVQVKKRVLHSLSRSMMVDDETAQYYLSISDGDPRAALTEFAEDIRWERHMGMA</sequence>
<evidence type="ECO:0000259" key="2">
    <source>
        <dbReference type="PROSITE" id="PS51782"/>
    </source>
</evidence>
<dbReference type="Pfam" id="PF01476">
    <property type="entry name" value="LysM"/>
    <property type="match status" value="1"/>
</dbReference>
<proteinExistence type="predicted"/>
<dbReference type="CDD" id="cd00118">
    <property type="entry name" value="LysM"/>
    <property type="match status" value="1"/>
</dbReference>
<dbReference type="Gene3D" id="3.10.350.10">
    <property type="entry name" value="LysM domain"/>
    <property type="match status" value="1"/>
</dbReference>
<name>A0A6J1HS58_CUCMA</name>
<reference evidence="4" key="1">
    <citation type="submission" date="2025-08" db="UniProtKB">
        <authorList>
            <consortium name="RefSeq"/>
        </authorList>
    </citation>
    <scope>IDENTIFICATION</scope>
    <source>
        <tissue evidence="4">Young leaves</tissue>
    </source>
</reference>
<accession>A0A6J1HS58</accession>
<dbReference type="RefSeq" id="XP_022965884.1">
    <property type="nucleotide sequence ID" value="XM_023110116.1"/>
</dbReference>
<protein>
    <submittedName>
        <fullName evidence="4">F-box protein At1g55000</fullName>
    </submittedName>
</protein>
<dbReference type="PROSITE" id="PS51782">
    <property type="entry name" value="LYSM"/>
    <property type="match status" value="1"/>
</dbReference>
<dbReference type="InterPro" id="IPR036779">
    <property type="entry name" value="LysM_dom_sf"/>
</dbReference>
<evidence type="ECO:0000313" key="3">
    <source>
        <dbReference type="Proteomes" id="UP000504608"/>
    </source>
</evidence>
<dbReference type="InterPro" id="IPR001810">
    <property type="entry name" value="F-box_dom"/>
</dbReference>
<dbReference type="SUPFAM" id="SSF54106">
    <property type="entry name" value="LysM domain"/>
    <property type="match status" value="1"/>
</dbReference>
<dbReference type="Proteomes" id="UP000504608">
    <property type="component" value="Unplaced"/>
</dbReference>
<dbReference type="KEGG" id="cmax:111465634"/>
<feature type="compositionally biased region" description="Low complexity" evidence="1">
    <location>
        <begin position="19"/>
        <end position="37"/>
    </location>
</feature>
<gene>
    <name evidence="4" type="primary">LOC111465634</name>
</gene>
<dbReference type="InterPro" id="IPR045030">
    <property type="entry name" value="LYSM1-4"/>
</dbReference>
<organism evidence="3 4">
    <name type="scientific">Cucurbita maxima</name>
    <name type="common">Pumpkin</name>
    <name type="synonym">Winter squash</name>
    <dbReference type="NCBI Taxonomy" id="3661"/>
    <lineage>
        <taxon>Eukaryota</taxon>
        <taxon>Viridiplantae</taxon>
        <taxon>Streptophyta</taxon>
        <taxon>Embryophyta</taxon>
        <taxon>Tracheophyta</taxon>
        <taxon>Spermatophyta</taxon>
        <taxon>Magnoliopsida</taxon>
        <taxon>eudicotyledons</taxon>
        <taxon>Gunneridae</taxon>
        <taxon>Pentapetalae</taxon>
        <taxon>rosids</taxon>
        <taxon>fabids</taxon>
        <taxon>Cucurbitales</taxon>
        <taxon>Cucurbitaceae</taxon>
        <taxon>Cucurbiteae</taxon>
        <taxon>Cucurbita</taxon>
    </lineage>
</organism>
<dbReference type="GeneID" id="111465634"/>
<dbReference type="CDD" id="cd09917">
    <property type="entry name" value="F-box_SF"/>
    <property type="match status" value="1"/>
</dbReference>
<dbReference type="PANTHER" id="PTHR20932">
    <property type="entry name" value="LYSM AND PUTATIVE PEPTIDOGLYCAN-BINDING DOMAIN-CONTAINING PROTEIN"/>
    <property type="match status" value="1"/>
</dbReference>
<feature type="region of interest" description="Disordered" evidence="1">
    <location>
        <begin position="18"/>
        <end position="37"/>
    </location>
</feature>
<dbReference type="Pfam" id="PF00646">
    <property type="entry name" value="F-box"/>
    <property type="match status" value="1"/>
</dbReference>
<feature type="domain" description="LysM" evidence="2">
    <location>
        <begin position="122"/>
        <end position="166"/>
    </location>
</feature>